<dbReference type="Proteomes" id="UP000315017">
    <property type="component" value="Chromosome"/>
</dbReference>
<evidence type="ECO:0000313" key="2">
    <source>
        <dbReference type="EMBL" id="QDU25172.1"/>
    </source>
</evidence>
<feature type="region of interest" description="Disordered" evidence="1">
    <location>
        <begin position="62"/>
        <end position="135"/>
    </location>
</feature>
<sequence length="545" mass="60487">MFSAHSRRGLRYNRTLAGALSWQNGRGMFEQNYHRSFRTLALFALALCSLGWLASCGPMPAPAVKKKPAPKKVAQKPAAKPAQASPKTANNNANDEPPSRPFLPQVPESDAPIKPRKAGTLSDLVKRGEATQNDLPELDDGKIAAAGIRKLTGKHLILYTDVPATVEEVQKLPQIFDLAVPELCKYFGVDPSKLEQWKLVGCLIEDKPRFQGCGLYNGDVPDFPNGFHKGSQFWLYNQPSDYYRRHLMIHEGVHAFMSHWLGGAGPPWYSEGMAELLGTHEWDGQQLKLGFNPPDKTQVPYWGRVKIVRDEYAAQRGMTLLDIFRYDGQAHLKNEAYGWCWAATSFLNQHPQTREAFLALKTDTQDRSIEFSRRLHEKLKPQWPEIAEDWQLYVMQLEYGYDVARAATVRKESVPLPAAGATVNVAADRAWQSTGFEVTAGKTYEISASGRYQLAREPKPWMAEPNGITIEYHQGQPLGILLAAVTSPAAAVNAISPLATPDIIGTSGRLTPRHNGTLYLSLNDSPSKLADNSGACTVQIREVMP</sequence>
<dbReference type="EMBL" id="CP036274">
    <property type="protein sequence ID" value="QDU25172.1"/>
    <property type="molecule type" value="Genomic_DNA"/>
</dbReference>
<evidence type="ECO:0000313" key="3">
    <source>
        <dbReference type="Proteomes" id="UP000315017"/>
    </source>
</evidence>
<organism evidence="2 3">
    <name type="scientific">Anatilimnocola aggregata</name>
    <dbReference type="NCBI Taxonomy" id="2528021"/>
    <lineage>
        <taxon>Bacteria</taxon>
        <taxon>Pseudomonadati</taxon>
        <taxon>Planctomycetota</taxon>
        <taxon>Planctomycetia</taxon>
        <taxon>Pirellulales</taxon>
        <taxon>Pirellulaceae</taxon>
        <taxon>Anatilimnocola</taxon>
    </lineage>
</organism>
<proteinExistence type="predicted"/>
<gene>
    <name evidence="2" type="ORF">ETAA8_02340</name>
</gene>
<feature type="compositionally biased region" description="Basic residues" evidence="1">
    <location>
        <begin position="64"/>
        <end position="74"/>
    </location>
</feature>
<dbReference type="Gene3D" id="2.60.120.430">
    <property type="entry name" value="Galactose-binding lectin"/>
    <property type="match status" value="1"/>
</dbReference>
<reference evidence="2 3" key="1">
    <citation type="submission" date="2019-02" db="EMBL/GenBank/DDBJ databases">
        <title>Deep-cultivation of Planctomycetes and their phenomic and genomic characterization uncovers novel biology.</title>
        <authorList>
            <person name="Wiegand S."/>
            <person name="Jogler M."/>
            <person name="Boedeker C."/>
            <person name="Pinto D."/>
            <person name="Vollmers J."/>
            <person name="Rivas-Marin E."/>
            <person name="Kohn T."/>
            <person name="Peeters S.H."/>
            <person name="Heuer A."/>
            <person name="Rast P."/>
            <person name="Oberbeckmann S."/>
            <person name="Bunk B."/>
            <person name="Jeske O."/>
            <person name="Meyerdierks A."/>
            <person name="Storesund J.E."/>
            <person name="Kallscheuer N."/>
            <person name="Luecker S."/>
            <person name="Lage O.M."/>
            <person name="Pohl T."/>
            <person name="Merkel B.J."/>
            <person name="Hornburger P."/>
            <person name="Mueller R.-W."/>
            <person name="Bruemmer F."/>
            <person name="Labrenz M."/>
            <person name="Spormann A.M."/>
            <person name="Op den Camp H."/>
            <person name="Overmann J."/>
            <person name="Amann R."/>
            <person name="Jetten M.S.M."/>
            <person name="Mascher T."/>
            <person name="Medema M.H."/>
            <person name="Devos D.P."/>
            <person name="Kaster A.-K."/>
            <person name="Ovreas L."/>
            <person name="Rohde M."/>
            <person name="Galperin M.Y."/>
            <person name="Jogler C."/>
        </authorList>
    </citation>
    <scope>NUCLEOTIDE SEQUENCE [LARGE SCALE GENOMIC DNA]</scope>
    <source>
        <strain evidence="2 3">ETA_A8</strain>
    </source>
</reference>
<keyword evidence="3" id="KW-1185">Reference proteome</keyword>
<feature type="compositionally biased region" description="Low complexity" evidence="1">
    <location>
        <begin position="75"/>
        <end position="87"/>
    </location>
</feature>
<dbReference type="KEGG" id="aagg:ETAA8_02340"/>
<dbReference type="AlphaFoldDB" id="A0A517Y4X3"/>
<name>A0A517Y4X3_9BACT</name>
<accession>A0A517Y4X3</accession>
<evidence type="ECO:0000256" key="1">
    <source>
        <dbReference type="SAM" id="MobiDB-lite"/>
    </source>
</evidence>
<protein>
    <submittedName>
        <fullName evidence="2">Uncharacterized protein</fullName>
    </submittedName>
</protein>